<evidence type="ECO:0008006" key="3">
    <source>
        <dbReference type="Google" id="ProtNLM"/>
    </source>
</evidence>
<keyword evidence="2" id="KW-1185">Reference proteome</keyword>
<dbReference type="Gene3D" id="3.10.450.530">
    <property type="entry name" value="Ribonuclease toxin, BrnT, of type II toxin-antitoxin system"/>
    <property type="match status" value="1"/>
</dbReference>
<accession>A0A2K8UAE7</accession>
<gene>
    <name evidence="1" type="ORF">THSYN_17450</name>
</gene>
<proteinExistence type="predicted"/>
<reference evidence="1 2" key="1">
    <citation type="submission" date="2017-03" db="EMBL/GenBank/DDBJ databases">
        <title>Complete genome sequence of Candidatus 'Thiodictyon syntrophicum' sp. nov. strain Cad16T, a photolithoautotroph purple sulfur bacterium isolated from an alpine meromictic lake.</title>
        <authorList>
            <person name="Luedin S.M."/>
            <person name="Pothier J.F."/>
            <person name="Danza F."/>
            <person name="Storelli N."/>
            <person name="Wittwer M."/>
            <person name="Tonolla M."/>
        </authorList>
    </citation>
    <scope>NUCLEOTIDE SEQUENCE [LARGE SCALE GENOMIC DNA]</scope>
    <source>
        <strain evidence="1 2">Cad16T</strain>
    </source>
</reference>
<dbReference type="KEGG" id="tsy:THSYN_17450"/>
<dbReference type="EMBL" id="CP020370">
    <property type="protein sequence ID" value="AUB82552.1"/>
    <property type="molecule type" value="Genomic_DNA"/>
</dbReference>
<name>A0A2K8UAE7_9GAMM</name>
<dbReference type="OrthoDB" id="9802417at2"/>
<sequence length="93" mass="10733">MNFEWNIQKAASNEKDHKVTFSDAVTVFSDTLSVTYPDSDHSTDENRFLIIGQSALGRILVVAHTFRREVVRIISARKATKRERSFYENQARN</sequence>
<organism evidence="1 2">
    <name type="scientific">Candidatus Thiodictyon syntrophicum</name>
    <dbReference type="NCBI Taxonomy" id="1166950"/>
    <lineage>
        <taxon>Bacteria</taxon>
        <taxon>Pseudomonadati</taxon>
        <taxon>Pseudomonadota</taxon>
        <taxon>Gammaproteobacteria</taxon>
        <taxon>Chromatiales</taxon>
        <taxon>Chromatiaceae</taxon>
        <taxon>Thiodictyon</taxon>
    </lineage>
</organism>
<evidence type="ECO:0000313" key="1">
    <source>
        <dbReference type="EMBL" id="AUB82552.1"/>
    </source>
</evidence>
<dbReference type="InterPro" id="IPR007460">
    <property type="entry name" value="BrnT_toxin"/>
</dbReference>
<dbReference type="RefSeq" id="WP_100920276.1">
    <property type="nucleotide sequence ID" value="NZ_CP020370.1"/>
</dbReference>
<dbReference type="InterPro" id="IPR038573">
    <property type="entry name" value="BrnT_sf"/>
</dbReference>
<protein>
    <recommendedName>
        <fullName evidence="3">BrnT family toxin</fullName>
    </recommendedName>
</protein>
<evidence type="ECO:0000313" key="2">
    <source>
        <dbReference type="Proteomes" id="UP000232638"/>
    </source>
</evidence>
<dbReference type="AlphaFoldDB" id="A0A2K8UAE7"/>
<dbReference type="Proteomes" id="UP000232638">
    <property type="component" value="Chromosome"/>
</dbReference>
<dbReference type="Pfam" id="PF04365">
    <property type="entry name" value="BrnT_toxin"/>
    <property type="match status" value="1"/>
</dbReference>